<dbReference type="EMBL" id="CP141059">
    <property type="protein sequence ID" value="WQQ27776.1"/>
    <property type="molecule type" value="Genomic_DNA"/>
</dbReference>
<gene>
    <name evidence="2" type="ORF">SHK19_05965</name>
</gene>
<accession>A0ABZ0ZTX0</accession>
<reference evidence="3" key="1">
    <citation type="submission" date="2023-12" db="EMBL/GenBank/DDBJ databases">
        <title>Novel species in genus Nocardioides.</title>
        <authorList>
            <person name="Zhou H."/>
        </authorList>
    </citation>
    <scope>NUCLEOTIDE SEQUENCE [LARGE SCALE GENOMIC DNA]</scope>
    <source>
        <strain evidence="3">HM61</strain>
    </source>
</reference>
<protein>
    <submittedName>
        <fullName evidence="2">Uncharacterized protein</fullName>
    </submittedName>
</protein>
<evidence type="ECO:0000256" key="1">
    <source>
        <dbReference type="SAM" id="MobiDB-lite"/>
    </source>
</evidence>
<evidence type="ECO:0000313" key="3">
    <source>
        <dbReference type="Proteomes" id="UP001327225"/>
    </source>
</evidence>
<proteinExistence type="predicted"/>
<dbReference type="Proteomes" id="UP001327225">
    <property type="component" value="Chromosome"/>
</dbReference>
<feature type="region of interest" description="Disordered" evidence="1">
    <location>
        <begin position="1"/>
        <end position="45"/>
    </location>
</feature>
<sequence>MSSTQLNEYLVSAGAYQPRHRPPGPRGKGRRDRRWFQRNTIRTQD</sequence>
<evidence type="ECO:0000313" key="2">
    <source>
        <dbReference type="EMBL" id="WQQ27776.1"/>
    </source>
</evidence>
<organism evidence="2 3">
    <name type="scientific">Nocardioides bizhenqiangii</name>
    <dbReference type="NCBI Taxonomy" id="3095076"/>
    <lineage>
        <taxon>Bacteria</taxon>
        <taxon>Bacillati</taxon>
        <taxon>Actinomycetota</taxon>
        <taxon>Actinomycetes</taxon>
        <taxon>Propionibacteriales</taxon>
        <taxon>Nocardioidaceae</taxon>
        <taxon>Nocardioides</taxon>
    </lineage>
</organism>
<name>A0ABZ0ZTX0_9ACTN</name>
<dbReference type="RefSeq" id="WP_322938107.1">
    <property type="nucleotide sequence ID" value="NZ_CP141059.1"/>
</dbReference>
<feature type="compositionally biased region" description="Basic residues" evidence="1">
    <location>
        <begin position="18"/>
        <end position="33"/>
    </location>
</feature>
<keyword evidence="3" id="KW-1185">Reference proteome</keyword>